<dbReference type="InterPro" id="IPR001444">
    <property type="entry name" value="Flag_bb_rod_N"/>
</dbReference>
<comment type="subcellular location">
    <subcellularLocation>
        <location evidence="1 6">Bacterial flagellum basal body</location>
    </subcellularLocation>
</comment>
<keyword evidence="9" id="KW-0282">Flagellum</keyword>
<keyword evidence="9" id="KW-0966">Cell projection</keyword>
<dbReference type="Pfam" id="PF00460">
    <property type="entry name" value="Flg_bb_rod"/>
    <property type="match status" value="1"/>
</dbReference>
<dbReference type="Pfam" id="PF06429">
    <property type="entry name" value="Flg_bbr_C"/>
    <property type="match status" value="1"/>
</dbReference>
<organism evidence="9 10">
    <name type="scientific">Acidiphilium iwatense</name>
    <dbReference type="NCBI Taxonomy" id="768198"/>
    <lineage>
        <taxon>Bacteria</taxon>
        <taxon>Pseudomonadati</taxon>
        <taxon>Pseudomonadota</taxon>
        <taxon>Alphaproteobacteria</taxon>
        <taxon>Acetobacterales</taxon>
        <taxon>Acidocellaceae</taxon>
        <taxon>Acidiphilium</taxon>
    </lineage>
</organism>
<feature type="domain" description="Flagellar basal body rod protein N-terminal" evidence="7">
    <location>
        <begin position="9"/>
        <end position="34"/>
    </location>
</feature>
<evidence type="ECO:0000259" key="7">
    <source>
        <dbReference type="Pfam" id="PF00460"/>
    </source>
</evidence>
<dbReference type="NCBIfam" id="TIGR01395">
    <property type="entry name" value="FlgC"/>
    <property type="match status" value="1"/>
</dbReference>
<evidence type="ECO:0000256" key="6">
    <source>
        <dbReference type="RuleBase" id="RU362062"/>
    </source>
</evidence>
<evidence type="ECO:0000256" key="4">
    <source>
        <dbReference type="ARBA" id="ARBA00023143"/>
    </source>
</evidence>
<dbReference type="Proteomes" id="UP001521209">
    <property type="component" value="Unassembled WGS sequence"/>
</dbReference>
<comment type="caution">
    <text evidence="9">The sequence shown here is derived from an EMBL/GenBank/DDBJ whole genome shotgun (WGS) entry which is preliminary data.</text>
</comment>
<dbReference type="PANTHER" id="PTHR30435">
    <property type="entry name" value="FLAGELLAR PROTEIN"/>
    <property type="match status" value="1"/>
</dbReference>
<accession>A0ABS9E0F6</accession>
<dbReference type="RefSeq" id="WP_235704618.1">
    <property type="nucleotide sequence ID" value="NZ_JAKGBZ010000022.1"/>
</dbReference>
<comment type="subunit">
    <text evidence="5 6">The basal body constitutes a major portion of the flagellar organelle and consists of four rings (L,P,S, and M) mounted on a central rod. The rod consists of about 26 subunits of FlgG in the distal portion, and FlgB, FlgC and FlgF are thought to build up the proximal portion of the rod with about 6 subunits each.</text>
</comment>
<comment type="similarity">
    <text evidence="2">Belongs to the flagella basal body rod proteins family.</text>
</comment>
<name>A0ABS9E0F6_9PROT</name>
<evidence type="ECO:0000313" key="9">
    <source>
        <dbReference type="EMBL" id="MCF3947396.1"/>
    </source>
</evidence>
<sequence>MNFGTTLAISASGLSAQSARLQVIAENLANAASTGGAPGSNPYRRQTITFGDRFDRTLKTQLVSVDQIGHDRSPFPVKYDPSNPAANAQGYVKLPNVNSFVELMDMQQAQRSYDANLSVMNATRGMLTRTLSLI</sequence>
<evidence type="ECO:0000259" key="8">
    <source>
        <dbReference type="Pfam" id="PF06429"/>
    </source>
</evidence>
<evidence type="ECO:0000256" key="3">
    <source>
        <dbReference type="ARBA" id="ARBA00017941"/>
    </source>
</evidence>
<evidence type="ECO:0000313" key="10">
    <source>
        <dbReference type="Proteomes" id="UP001521209"/>
    </source>
</evidence>
<dbReference type="EMBL" id="JAKGBZ010000022">
    <property type="protein sequence ID" value="MCF3947396.1"/>
    <property type="molecule type" value="Genomic_DNA"/>
</dbReference>
<gene>
    <name evidence="9" type="primary">flgC</name>
    <name evidence="9" type="ORF">L2A60_11985</name>
</gene>
<keyword evidence="9" id="KW-0969">Cilium</keyword>
<dbReference type="PANTHER" id="PTHR30435:SF2">
    <property type="entry name" value="FLAGELLAR BASAL-BODY ROD PROTEIN FLGC"/>
    <property type="match status" value="1"/>
</dbReference>
<dbReference type="InterPro" id="IPR010930">
    <property type="entry name" value="Flg_bb/hook_C_dom"/>
</dbReference>
<keyword evidence="4 6" id="KW-0975">Bacterial flagellum</keyword>
<proteinExistence type="inferred from homology"/>
<feature type="domain" description="Flagellar basal-body/hook protein C-terminal" evidence="8">
    <location>
        <begin position="88"/>
        <end position="133"/>
    </location>
</feature>
<evidence type="ECO:0000256" key="5">
    <source>
        <dbReference type="ARBA" id="ARBA00025933"/>
    </source>
</evidence>
<dbReference type="InterPro" id="IPR006299">
    <property type="entry name" value="FlgC"/>
</dbReference>
<dbReference type="InterPro" id="IPR019776">
    <property type="entry name" value="Flagellar_basal_body_rod_CS"/>
</dbReference>
<evidence type="ECO:0000256" key="2">
    <source>
        <dbReference type="ARBA" id="ARBA00009677"/>
    </source>
</evidence>
<evidence type="ECO:0000256" key="1">
    <source>
        <dbReference type="ARBA" id="ARBA00004117"/>
    </source>
</evidence>
<reference evidence="9 10" key="1">
    <citation type="submission" date="2022-01" db="EMBL/GenBank/DDBJ databases">
        <authorList>
            <person name="Won M."/>
            <person name="Kim S.-J."/>
            <person name="Kwon S.-W."/>
        </authorList>
    </citation>
    <scope>NUCLEOTIDE SEQUENCE [LARGE SCALE GENOMIC DNA]</scope>
    <source>
        <strain evidence="9 10">KCTC 23505</strain>
    </source>
</reference>
<keyword evidence="10" id="KW-1185">Reference proteome</keyword>
<protein>
    <recommendedName>
        <fullName evidence="3 6">Flagellar basal-body rod protein FlgC</fullName>
    </recommendedName>
</protein>
<dbReference type="PROSITE" id="PS00588">
    <property type="entry name" value="FLAGELLA_BB_ROD"/>
    <property type="match status" value="1"/>
</dbReference>